<feature type="non-terminal residue" evidence="1">
    <location>
        <position position="194"/>
    </location>
</feature>
<comment type="caution">
    <text evidence="1">The sequence shown here is derived from an EMBL/GenBank/DDBJ whole genome shotgun (WGS) entry which is preliminary data.</text>
</comment>
<gene>
    <name evidence="1" type="ORF">RPERSI_LOCUS23067</name>
</gene>
<protein>
    <submittedName>
        <fullName evidence="1">12553_t:CDS:1</fullName>
    </submittedName>
</protein>
<accession>A0ACA9RUU6</accession>
<dbReference type="EMBL" id="CAJVQC010071155">
    <property type="protein sequence ID" value="CAG8810358.1"/>
    <property type="molecule type" value="Genomic_DNA"/>
</dbReference>
<proteinExistence type="predicted"/>
<keyword evidence="2" id="KW-1185">Reference proteome</keyword>
<evidence type="ECO:0000313" key="2">
    <source>
        <dbReference type="Proteomes" id="UP000789920"/>
    </source>
</evidence>
<dbReference type="Proteomes" id="UP000789920">
    <property type="component" value="Unassembled WGS sequence"/>
</dbReference>
<organism evidence="1 2">
    <name type="scientific">Racocetra persica</name>
    <dbReference type="NCBI Taxonomy" id="160502"/>
    <lineage>
        <taxon>Eukaryota</taxon>
        <taxon>Fungi</taxon>
        <taxon>Fungi incertae sedis</taxon>
        <taxon>Mucoromycota</taxon>
        <taxon>Glomeromycotina</taxon>
        <taxon>Glomeromycetes</taxon>
        <taxon>Diversisporales</taxon>
        <taxon>Gigasporaceae</taxon>
        <taxon>Racocetra</taxon>
    </lineage>
</organism>
<name>A0ACA9RUU6_9GLOM</name>
<evidence type="ECO:0000313" key="1">
    <source>
        <dbReference type="EMBL" id="CAG8810358.1"/>
    </source>
</evidence>
<feature type="non-terminal residue" evidence="1">
    <location>
        <position position="1"/>
    </location>
</feature>
<reference evidence="1" key="1">
    <citation type="submission" date="2021-06" db="EMBL/GenBank/DDBJ databases">
        <authorList>
            <person name="Kallberg Y."/>
            <person name="Tangrot J."/>
            <person name="Rosling A."/>
        </authorList>
    </citation>
    <scope>NUCLEOTIDE SEQUENCE</scope>
    <source>
        <strain evidence="1">MA461A</strain>
    </source>
</reference>
<sequence>NEVLNLIASDTETRWNSTFFLLERLKYFHNTLSVFAEKLFRDSNRTTRIDGEPLIKLIPSSDNWAALEELLLLLQPFVDATNLTSGNTYPTLSLWYPTLFCLKEFLQNTKRNISSHQIIVAEQIENIKCSLKRQIELLEPPSQPNLISSTISITSTTSDHSMFIDYFNQNLSLQHITSPIDIEISLYLQLSPLL</sequence>